<protein>
    <recommendedName>
        <fullName evidence="4">CUB domain-containing protein</fullName>
    </recommendedName>
</protein>
<dbReference type="Gene3D" id="2.60.120.290">
    <property type="entry name" value="Spermadhesin, CUB domain"/>
    <property type="match status" value="3"/>
</dbReference>
<evidence type="ECO:0000256" key="3">
    <source>
        <dbReference type="PROSITE-ProRule" id="PRU00059"/>
    </source>
</evidence>
<evidence type="ECO:0000256" key="1">
    <source>
        <dbReference type="ARBA" id="ARBA00022737"/>
    </source>
</evidence>
<dbReference type="Proteomes" id="UP001162162">
    <property type="component" value="Unassembled WGS sequence"/>
</dbReference>
<feature type="domain" description="CUB" evidence="4">
    <location>
        <begin position="103"/>
        <end position="222"/>
    </location>
</feature>
<evidence type="ECO:0000256" key="2">
    <source>
        <dbReference type="ARBA" id="ARBA00023157"/>
    </source>
</evidence>
<dbReference type="PANTHER" id="PTHR24251">
    <property type="entry name" value="OVOCHYMASE-RELATED"/>
    <property type="match status" value="1"/>
</dbReference>
<dbReference type="SMART" id="SM00042">
    <property type="entry name" value="CUB"/>
    <property type="match status" value="3"/>
</dbReference>
<dbReference type="PROSITE" id="PS01180">
    <property type="entry name" value="CUB"/>
    <property type="match status" value="3"/>
</dbReference>
<dbReference type="SUPFAM" id="SSF49854">
    <property type="entry name" value="Spermadhesin, CUB domain"/>
    <property type="match status" value="4"/>
</dbReference>
<evidence type="ECO:0000313" key="5">
    <source>
        <dbReference type="EMBL" id="KAJ8936436.1"/>
    </source>
</evidence>
<proteinExistence type="predicted"/>
<accession>A0AAV8XBW7</accession>
<dbReference type="CDD" id="cd00041">
    <property type="entry name" value="CUB"/>
    <property type="match status" value="3"/>
</dbReference>
<sequence>YCKNAPSTQLSTGNIMFVKFFTDTDEPKNGFKAEVDLAYCGGTVRGSEGEIRSPSHLDNKLGQFCGLTPPPPFSTSTNKATVQFRGDSTDKFILKFNASMTVCVGDFNGQQGLITQPSVRNSSYWCLWTHSNMSTIECVWLLKVDKEQVINLTSVNEDLGSDCEKNYLSVYNGDLPSHPRIGKFCKDNKFYAFISQRNSLWIEYKWETGSSGTGVKLKYEAIEQGCGGIFHDKSRIIQSANYGKDYPNNAECLWEIRSDPGYSIRLEFIDRFHIETSQDCKNDYLEAKWDWRCGGTFEASSTPRYIVSPGYPLHYSSNLVCIYNITSKKDVVNIRFEDFELERGSSNCAFDNVTVKVQYGSYSLSNQVFCGTNKPPLVRVRGKTLITFKTDDFIHKKGFKFMFKDEQCGGEITEEQSIEFQAVKTDMGTYRVLSALAEIVSLLDMPEAPNCFIQNLQVYNGPDEIRNRRLVALCGYIKRRSTYSRRFGQDVGEVKR</sequence>
<dbReference type="Pfam" id="PF00431">
    <property type="entry name" value="CUB"/>
    <property type="match status" value="3"/>
</dbReference>
<dbReference type="EMBL" id="JAPWTK010000741">
    <property type="protein sequence ID" value="KAJ8936436.1"/>
    <property type="molecule type" value="Genomic_DNA"/>
</dbReference>
<organism evidence="5 6">
    <name type="scientific">Aromia moschata</name>
    <dbReference type="NCBI Taxonomy" id="1265417"/>
    <lineage>
        <taxon>Eukaryota</taxon>
        <taxon>Metazoa</taxon>
        <taxon>Ecdysozoa</taxon>
        <taxon>Arthropoda</taxon>
        <taxon>Hexapoda</taxon>
        <taxon>Insecta</taxon>
        <taxon>Pterygota</taxon>
        <taxon>Neoptera</taxon>
        <taxon>Endopterygota</taxon>
        <taxon>Coleoptera</taxon>
        <taxon>Polyphaga</taxon>
        <taxon>Cucujiformia</taxon>
        <taxon>Chrysomeloidea</taxon>
        <taxon>Cerambycidae</taxon>
        <taxon>Cerambycinae</taxon>
        <taxon>Callichromatini</taxon>
        <taxon>Aromia</taxon>
    </lineage>
</organism>
<reference evidence="5" key="1">
    <citation type="journal article" date="2023" name="Insect Mol. Biol.">
        <title>Genome sequencing provides insights into the evolution of gene families encoding plant cell wall-degrading enzymes in longhorned beetles.</title>
        <authorList>
            <person name="Shin N.R."/>
            <person name="Okamura Y."/>
            <person name="Kirsch R."/>
            <person name="Pauchet Y."/>
        </authorList>
    </citation>
    <scope>NUCLEOTIDE SEQUENCE</scope>
    <source>
        <strain evidence="5">AMC_N1</strain>
    </source>
</reference>
<keyword evidence="1" id="KW-0677">Repeat</keyword>
<dbReference type="AlphaFoldDB" id="A0AAV8XBW7"/>
<comment type="caution">
    <text evidence="3">Lacks conserved residue(s) required for the propagation of feature annotation.</text>
</comment>
<evidence type="ECO:0000313" key="6">
    <source>
        <dbReference type="Proteomes" id="UP001162162"/>
    </source>
</evidence>
<feature type="non-terminal residue" evidence="5">
    <location>
        <position position="1"/>
    </location>
</feature>
<dbReference type="InterPro" id="IPR035914">
    <property type="entry name" value="Sperma_CUB_dom_sf"/>
</dbReference>
<comment type="caution">
    <text evidence="5">The sequence shown here is derived from an EMBL/GenBank/DDBJ whole genome shotgun (WGS) entry which is preliminary data.</text>
</comment>
<evidence type="ECO:0000259" key="4">
    <source>
        <dbReference type="PROSITE" id="PS01180"/>
    </source>
</evidence>
<gene>
    <name evidence="5" type="ORF">NQ318_015582</name>
</gene>
<keyword evidence="2" id="KW-1015">Disulfide bond</keyword>
<feature type="domain" description="CUB" evidence="4">
    <location>
        <begin position="226"/>
        <end position="286"/>
    </location>
</feature>
<dbReference type="InterPro" id="IPR000859">
    <property type="entry name" value="CUB_dom"/>
</dbReference>
<keyword evidence="6" id="KW-1185">Reference proteome</keyword>
<feature type="domain" description="CUB" evidence="4">
    <location>
        <begin position="293"/>
        <end position="406"/>
    </location>
</feature>
<name>A0AAV8XBW7_9CUCU</name>